<dbReference type="PANTHER" id="PTHR43570:SF9">
    <property type="entry name" value="ALDEHYDE DEHYDROGENASE FAMILY 3 MEMBER A2"/>
    <property type="match status" value="1"/>
</dbReference>
<keyword evidence="13" id="KW-0443">Lipid metabolism</keyword>
<evidence type="ECO:0000256" key="27">
    <source>
        <dbReference type="ARBA" id="ARBA00049194"/>
    </source>
</evidence>
<evidence type="ECO:0000256" key="4">
    <source>
        <dbReference type="ARBA" id="ARBA00011738"/>
    </source>
</evidence>
<dbReference type="GeneTree" id="ENSGT00940000157944"/>
<keyword evidence="7" id="KW-0256">Endoplasmic reticulum</keyword>
<dbReference type="PIRSF" id="PIRSF036492">
    <property type="entry name" value="ALDH"/>
    <property type="match status" value="1"/>
</dbReference>
<dbReference type="GO" id="GO:0006631">
    <property type="term" value="P:fatty acid metabolic process"/>
    <property type="evidence" value="ECO:0007669"/>
    <property type="project" value="UniProtKB-KW"/>
</dbReference>
<comment type="catalytic activity">
    <reaction evidence="23">
        <text>(2E)-hexadecenal + NAD(+) + H2O = (E)-hexadec-2-enoate + NADH + 2 H(+)</text>
        <dbReference type="Rhea" id="RHEA:36135"/>
        <dbReference type="ChEBI" id="CHEBI:15377"/>
        <dbReference type="ChEBI" id="CHEBI:15378"/>
        <dbReference type="ChEBI" id="CHEBI:17585"/>
        <dbReference type="ChEBI" id="CHEBI:57540"/>
        <dbReference type="ChEBI" id="CHEBI:57945"/>
        <dbReference type="ChEBI" id="CHEBI:72745"/>
    </reaction>
</comment>
<dbReference type="InterPro" id="IPR016161">
    <property type="entry name" value="Ald_DH/histidinol_DH"/>
</dbReference>
<evidence type="ECO:0000256" key="13">
    <source>
        <dbReference type="ARBA" id="ARBA00023098"/>
    </source>
</evidence>
<comment type="catalytic activity">
    <reaction evidence="18">
        <text>tetradecanal + NAD(+) + H2O = tetradecanoate + NADH + 2 H(+)</text>
        <dbReference type="Rhea" id="RHEA:44172"/>
        <dbReference type="ChEBI" id="CHEBI:15377"/>
        <dbReference type="ChEBI" id="CHEBI:15378"/>
        <dbReference type="ChEBI" id="CHEBI:30807"/>
        <dbReference type="ChEBI" id="CHEBI:57540"/>
        <dbReference type="ChEBI" id="CHEBI:57945"/>
        <dbReference type="ChEBI" id="CHEBI:84067"/>
    </reaction>
</comment>
<comment type="catalytic activity">
    <reaction evidence="27">
        <text>an aldehyde + NAD(+) + H2O = a carboxylate + NADH + 2 H(+)</text>
        <dbReference type="Rhea" id="RHEA:16185"/>
        <dbReference type="ChEBI" id="CHEBI:15377"/>
        <dbReference type="ChEBI" id="CHEBI:15378"/>
        <dbReference type="ChEBI" id="CHEBI:17478"/>
        <dbReference type="ChEBI" id="CHEBI:29067"/>
        <dbReference type="ChEBI" id="CHEBI:57540"/>
        <dbReference type="ChEBI" id="CHEBI:57945"/>
        <dbReference type="EC" id="1.2.1.3"/>
    </reaction>
</comment>
<evidence type="ECO:0000256" key="14">
    <source>
        <dbReference type="ARBA" id="ARBA00023136"/>
    </source>
</evidence>
<dbReference type="AlphaFoldDB" id="A0A4W3JVW3"/>
<organism evidence="33 34">
    <name type="scientific">Callorhinchus milii</name>
    <name type="common">Ghost shark</name>
    <dbReference type="NCBI Taxonomy" id="7868"/>
    <lineage>
        <taxon>Eukaryota</taxon>
        <taxon>Metazoa</taxon>
        <taxon>Chordata</taxon>
        <taxon>Craniata</taxon>
        <taxon>Vertebrata</taxon>
        <taxon>Chondrichthyes</taxon>
        <taxon>Holocephali</taxon>
        <taxon>Chimaeriformes</taxon>
        <taxon>Callorhinchidae</taxon>
        <taxon>Callorhinchus</taxon>
    </lineage>
</organism>
<reference evidence="34" key="3">
    <citation type="journal article" date="2014" name="Nature">
        <title>Elephant shark genome provides unique insights into gnathostome evolution.</title>
        <authorList>
            <consortium name="International Elephant Shark Genome Sequencing Consortium"/>
            <person name="Venkatesh B."/>
            <person name="Lee A.P."/>
            <person name="Ravi V."/>
            <person name="Maurya A.K."/>
            <person name="Lian M.M."/>
            <person name="Swann J.B."/>
            <person name="Ohta Y."/>
            <person name="Flajnik M.F."/>
            <person name="Sutoh Y."/>
            <person name="Kasahara M."/>
            <person name="Hoon S."/>
            <person name="Gangu V."/>
            <person name="Roy S.W."/>
            <person name="Irimia M."/>
            <person name="Korzh V."/>
            <person name="Kondrychyn I."/>
            <person name="Lim Z.W."/>
            <person name="Tay B.H."/>
            <person name="Tohari S."/>
            <person name="Kong K.W."/>
            <person name="Ho S."/>
            <person name="Lorente-Galdos B."/>
            <person name="Quilez J."/>
            <person name="Marques-Bonet T."/>
            <person name="Raney B.J."/>
            <person name="Ingham P.W."/>
            <person name="Tay A."/>
            <person name="Hillier L.W."/>
            <person name="Minx P."/>
            <person name="Boehm T."/>
            <person name="Wilson R.K."/>
            <person name="Brenner S."/>
            <person name="Warren W.C."/>
        </authorList>
    </citation>
    <scope>NUCLEOTIDE SEQUENCE [LARGE SCALE GENOMIC DNA]</scope>
</reference>
<comment type="subunit">
    <text evidence="4">Homodimer.</text>
</comment>
<evidence type="ECO:0000256" key="12">
    <source>
        <dbReference type="ARBA" id="ARBA00023027"/>
    </source>
</evidence>
<evidence type="ECO:0000256" key="29">
    <source>
        <dbReference type="PIRSR" id="PIRSR036492-1"/>
    </source>
</evidence>
<evidence type="ECO:0000256" key="25">
    <source>
        <dbReference type="ARBA" id="ARBA00048972"/>
    </source>
</evidence>
<sequence length="492" mass="54879">MEMKGIQQAVAGARMAYRTGRTRPLAFRVKQLKALQKMLTENEDKIFQALKKDLHKSQFDVAIFEVVGLQNEITLALNKLPDWTAPEFVSKNMLTIMDEVYIHREPLGVVLIMGAWNYPLALVIQPLIGAIAAGNAVVIKPSEVSENMAQLLQKLLPQYLDKELYPVVNGAVPETTELLKLQFDHILFTGSSSVGKIVMEAAAKHLTPVTLELGGKSPCYINKNCNLDVACRRIAWARYVNCGQTCIAPDYILFNIWLDPLQMFYGDDPQTSPDYGRIVNRHHLSRLLSLLEGLKVTHGGDYNTQQLYLAPTIVANVDPNAKVMQEEIFGPVLPIVPVAGAEDAINFINNRDKPLALYIFTNDKKLINRMIAETSSGGVTVNDCMIHYSISSLPFGGIGKSGIGAYHGKFTFETFSHRRACVIKSFRMESLNSVRYPPATESKLKWTRWLLMKSHGSSRMKQMMIGLLGVLIAMALKVNNKYLHLYSATHPG</sequence>
<evidence type="ECO:0000256" key="31">
    <source>
        <dbReference type="RuleBase" id="RU003345"/>
    </source>
</evidence>
<dbReference type="InterPro" id="IPR016162">
    <property type="entry name" value="Ald_DH_N"/>
</dbReference>
<evidence type="ECO:0000256" key="23">
    <source>
        <dbReference type="ARBA" id="ARBA00048826"/>
    </source>
</evidence>
<dbReference type="FunFam" id="3.40.309.10:FF:000003">
    <property type="entry name" value="Aldehyde dehydrogenase"/>
    <property type="match status" value="1"/>
</dbReference>
<evidence type="ECO:0000256" key="7">
    <source>
        <dbReference type="ARBA" id="ARBA00022824"/>
    </source>
</evidence>
<gene>
    <name evidence="33" type="primary">LOC103186924</name>
</gene>
<keyword evidence="8" id="KW-0276">Fatty acid metabolism</keyword>
<comment type="catalytic activity">
    <reaction evidence="20">
        <text>22-oxodocosanoate + NAD(+) + H2O = docosanedioate + NADH + 2 H(+)</text>
        <dbReference type="Rhea" id="RHEA:39015"/>
        <dbReference type="ChEBI" id="CHEBI:15377"/>
        <dbReference type="ChEBI" id="CHEBI:15378"/>
        <dbReference type="ChEBI" id="CHEBI:57540"/>
        <dbReference type="ChEBI" id="CHEBI:57945"/>
        <dbReference type="ChEBI" id="CHEBI:76298"/>
        <dbReference type="ChEBI" id="CHEBI:76299"/>
    </reaction>
</comment>
<protein>
    <recommendedName>
        <fullName evidence="28">Aldehyde dehydrogenase</fullName>
    </recommendedName>
</protein>
<dbReference type="Gene3D" id="3.40.605.10">
    <property type="entry name" value="Aldehyde Dehydrogenase, Chain A, domain 1"/>
    <property type="match status" value="1"/>
</dbReference>
<dbReference type="InterPro" id="IPR029510">
    <property type="entry name" value="Ald_DH_CS_GLU"/>
</dbReference>
<feature type="domain" description="Aldehyde dehydrogenase" evidence="32">
    <location>
        <begin position="5"/>
        <end position="418"/>
    </location>
</feature>
<dbReference type="InParanoid" id="A0A4W3JVW3"/>
<dbReference type="Proteomes" id="UP000314986">
    <property type="component" value="Unassembled WGS sequence"/>
</dbReference>
<reference evidence="34" key="2">
    <citation type="journal article" date="2007" name="PLoS Biol.">
        <title>Survey sequencing and comparative analysis of the elephant shark (Callorhinchus milii) genome.</title>
        <authorList>
            <person name="Venkatesh B."/>
            <person name="Kirkness E.F."/>
            <person name="Loh Y.H."/>
            <person name="Halpern A.L."/>
            <person name="Lee A.P."/>
            <person name="Johnson J."/>
            <person name="Dandona N."/>
            <person name="Viswanathan L.D."/>
            <person name="Tay A."/>
            <person name="Venter J.C."/>
            <person name="Strausberg R.L."/>
            <person name="Brenner S."/>
        </authorList>
    </citation>
    <scope>NUCLEOTIDE SEQUENCE [LARGE SCALE GENOMIC DNA]</scope>
</reference>
<dbReference type="PROSITE" id="PS00070">
    <property type="entry name" value="ALDEHYDE_DEHYDR_CYS"/>
    <property type="match status" value="1"/>
</dbReference>
<comment type="similarity">
    <text evidence="3 28 31">Belongs to the aldehyde dehydrogenase family.</text>
</comment>
<keyword evidence="10" id="KW-1133">Transmembrane helix</keyword>
<comment type="catalytic activity">
    <reaction evidence="26">
        <text>hexadecanoate + NADH + 2 H(+) = hexadecanal + NAD(+) + H2O</text>
        <dbReference type="Rhea" id="RHEA:33739"/>
        <dbReference type="ChEBI" id="CHEBI:7896"/>
        <dbReference type="ChEBI" id="CHEBI:15377"/>
        <dbReference type="ChEBI" id="CHEBI:15378"/>
        <dbReference type="ChEBI" id="CHEBI:17600"/>
        <dbReference type="ChEBI" id="CHEBI:57540"/>
        <dbReference type="ChEBI" id="CHEBI:57945"/>
    </reaction>
</comment>
<evidence type="ECO:0000256" key="26">
    <source>
        <dbReference type="ARBA" id="ARBA00049148"/>
    </source>
</evidence>
<comment type="catalytic activity">
    <reaction evidence="21">
        <text>octadecanal + NAD(+) + H2O = octadecanoate + NADH + 2 H(+)</text>
        <dbReference type="Rhea" id="RHEA:44020"/>
        <dbReference type="ChEBI" id="CHEBI:15377"/>
        <dbReference type="ChEBI" id="CHEBI:15378"/>
        <dbReference type="ChEBI" id="CHEBI:17034"/>
        <dbReference type="ChEBI" id="CHEBI:25629"/>
        <dbReference type="ChEBI" id="CHEBI:57540"/>
        <dbReference type="ChEBI" id="CHEBI:57945"/>
    </reaction>
</comment>
<dbReference type="PROSITE" id="PS00687">
    <property type="entry name" value="ALDEHYDE_DEHYDR_GLU"/>
    <property type="match status" value="1"/>
</dbReference>
<evidence type="ECO:0000256" key="15">
    <source>
        <dbReference type="ARBA" id="ARBA00047498"/>
    </source>
</evidence>
<dbReference type="GO" id="GO:0006081">
    <property type="term" value="P:aldehyde metabolic process"/>
    <property type="evidence" value="ECO:0007669"/>
    <property type="project" value="InterPro"/>
</dbReference>
<keyword evidence="5" id="KW-0597">Phosphoprotein</keyword>
<dbReference type="InterPro" id="IPR016163">
    <property type="entry name" value="Ald_DH_C"/>
</dbReference>
<comment type="catalytic activity">
    <reaction evidence="17">
        <text>(2E,6E)-farnesal + NAD(+) + H2O = (2E,6E)-farnesoate + NADH + 2 H(+)</text>
        <dbReference type="Rhea" id="RHEA:24216"/>
        <dbReference type="ChEBI" id="CHEBI:15377"/>
        <dbReference type="ChEBI" id="CHEBI:15378"/>
        <dbReference type="ChEBI" id="CHEBI:15894"/>
        <dbReference type="ChEBI" id="CHEBI:57540"/>
        <dbReference type="ChEBI" id="CHEBI:57945"/>
        <dbReference type="ChEBI" id="CHEBI:83276"/>
        <dbReference type="EC" id="1.2.1.94"/>
    </reaction>
</comment>
<dbReference type="Ensembl" id="ENSCMIT00000047632.1">
    <property type="protein sequence ID" value="ENSCMIP00000046967.1"/>
    <property type="gene ID" value="ENSCMIG00000019280.1"/>
</dbReference>
<dbReference type="PANTHER" id="PTHR43570">
    <property type="entry name" value="ALDEHYDE DEHYDROGENASE"/>
    <property type="match status" value="1"/>
</dbReference>
<reference evidence="33" key="5">
    <citation type="submission" date="2025-09" db="UniProtKB">
        <authorList>
            <consortium name="Ensembl"/>
        </authorList>
    </citation>
    <scope>IDENTIFICATION</scope>
</reference>
<comment type="catalytic activity">
    <reaction evidence="24">
        <text>a fatty aldehyde + NAD(+) + H2O = a fatty acid + NADH + 2 H(+)</text>
        <dbReference type="Rhea" id="RHEA:49832"/>
        <dbReference type="ChEBI" id="CHEBI:15377"/>
        <dbReference type="ChEBI" id="CHEBI:15378"/>
        <dbReference type="ChEBI" id="CHEBI:28868"/>
        <dbReference type="ChEBI" id="CHEBI:35746"/>
        <dbReference type="ChEBI" id="CHEBI:57540"/>
        <dbReference type="ChEBI" id="CHEBI:57945"/>
    </reaction>
</comment>
<dbReference type="Pfam" id="PF00171">
    <property type="entry name" value="Aldedh"/>
    <property type="match status" value="1"/>
</dbReference>
<evidence type="ECO:0000256" key="24">
    <source>
        <dbReference type="ARBA" id="ARBA00048895"/>
    </source>
</evidence>
<evidence type="ECO:0000256" key="10">
    <source>
        <dbReference type="ARBA" id="ARBA00022989"/>
    </source>
</evidence>
<dbReference type="InterPro" id="IPR016160">
    <property type="entry name" value="Ald_DH_CS_CYS"/>
</dbReference>
<evidence type="ECO:0000256" key="22">
    <source>
        <dbReference type="ARBA" id="ARBA00048806"/>
    </source>
</evidence>
<evidence type="ECO:0000259" key="32">
    <source>
        <dbReference type="Pfam" id="PF00171"/>
    </source>
</evidence>
<evidence type="ECO:0000256" key="19">
    <source>
        <dbReference type="ARBA" id="ARBA00048322"/>
    </source>
</evidence>
<evidence type="ECO:0000256" key="30">
    <source>
        <dbReference type="PROSITE-ProRule" id="PRU10007"/>
    </source>
</evidence>
<comment type="catalytic activity">
    <reaction evidence="22">
        <text>octanal + NAD(+) + H2O = octanoate + NADH + 2 H(+)</text>
        <dbReference type="Rhea" id="RHEA:44100"/>
        <dbReference type="ChEBI" id="CHEBI:15377"/>
        <dbReference type="ChEBI" id="CHEBI:15378"/>
        <dbReference type="ChEBI" id="CHEBI:17935"/>
        <dbReference type="ChEBI" id="CHEBI:25646"/>
        <dbReference type="ChEBI" id="CHEBI:57540"/>
        <dbReference type="ChEBI" id="CHEBI:57945"/>
    </reaction>
</comment>
<feature type="active site" evidence="29 30">
    <location>
        <position position="212"/>
    </location>
</feature>
<dbReference type="STRING" id="7868.ENSCMIP00000046967"/>
<dbReference type="InterPro" id="IPR015590">
    <property type="entry name" value="Aldehyde_DH_dom"/>
</dbReference>
<dbReference type="GO" id="GO:0120553">
    <property type="term" value="F:farnesal dehydrogenase (NAD+) activity"/>
    <property type="evidence" value="ECO:0007669"/>
    <property type="project" value="UniProtKB-EC"/>
</dbReference>
<evidence type="ECO:0000256" key="17">
    <source>
        <dbReference type="ARBA" id="ARBA00047920"/>
    </source>
</evidence>
<evidence type="ECO:0000256" key="20">
    <source>
        <dbReference type="ARBA" id="ARBA00048607"/>
    </source>
</evidence>
<feature type="active site" evidence="29">
    <location>
        <position position="246"/>
    </location>
</feature>
<evidence type="ECO:0000256" key="28">
    <source>
        <dbReference type="PIRNR" id="PIRNR036492"/>
    </source>
</evidence>
<keyword evidence="9" id="KW-0492">Microsome</keyword>
<evidence type="ECO:0000313" key="34">
    <source>
        <dbReference type="Proteomes" id="UP000314986"/>
    </source>
</evidence>
<reference evidence="34" key="1">
    <citation type="journal article" date="2006" name="Science">
        <title>Ancient noncoding elements conserved in the human genome.</title>
        <authorList>
            <person name="Venkatesh B."/>
            <person name="Kirkness E.F."/>
            <person name="Loh Y.H."/>
            <person name="Halpern A.L."/>
            <person name="Lee A.P."/>
            <person name="Johnson J."/>
            <person name="Dandona N."/>
            <person name="Viswanathan L.D."/>
            <person name="Tay A."/>
            <person name="Venter J.C."/>
            <person name="Strausberg R.L."/>
            <person name="Brenner S."/>
        </authorList>
    </citation>
    <scope>NUCLEOTIDE SEQUENCE [LARGE SCALE GENOMIC DNA]</scope>
</reference>
<name>A0A4W3JVW3_CALMI</name>
<dbReference type="GO" id="GO:0004028">
    <property type="term" value="F:3-chloroallyl aldehyde dehydrogenase activity"/>
    <property type="evidence" value="ECO:0007669"/>
    <property type="project" value="TreeGrafter"/>
</dbReference>
<evidence type="ECO:0000256" key="18">
    <source>
        <dbReference type="ARBA" id="ARBA00047959"/>
    </source>
</evidence>
<dbReference type="GO" id="GO:0005789">
    <property type="term" value="C:endoplasmic reticulum membrane"/>
    <property type="evidence" value="ECO:0007669"/>
    <property type="project" value="UniProtKB-SubCell"/>
</dbReference>
<reference evidence="33" key="4">
    <citation type="submission" date="2025-08" db="UniProtKB">
        <authorList>
            <consortium name="Ensembl"/>
        </authorList>
    </citation>
    <scope>IDENTIFICATION</scope>
</reference>
<keyword evidence="11 28" id="KW-0560">Oxidoreductase</keyword>
<evidence type="ECO:0000256" key="3">
    <source>
        <dbReference type="ARBA" id="ARBA00009986"/>
    </source>
</evidence>
<dbReference type="Gene3D" id="3.40.309.10">
    <property type="entry name" value="Aldehyde Dehydrogenase, Chain A, domain 2"/>
    <property type="match status" value="1"/>
</dbReference>
<comment type="catalytic activity">
    <reaction evidence="15">
        <text>2,6,10,14-tetramethylpentadecanal + NAD(+) + H2O = 2,6,10,14-tetramethylpentadecanoate + NADH + 2 H(+)</text>
        <dbReference type="Rhea" id="RHEA:44016"/>
        <dbReference type="ChEBI" id="CHEBI:15377"/>
        <dbReference type="ChEBI" id="CHEBI:15378"/>
        <dbReference type="ChEBI" id="CHEBI:49189"/>
        <dbReference type="ChEBI" id="CHEBI:57540"/>
        <dbReference type="ChEBI" id="CHEBI:57945"/>
        <dbReference type="ChEBI" id="CHEBI:77268"/>
    </reaction>
</comment>
<evidence type="ECO:0000256" key="21">
    <source>
        <dbReference type="ARBA" id="ARBA00048648"/>
    </source>
</evidence>
<accession>A0A4W3JVW3</accession>
<evidence type="ECO:0000256" key="16">
    <source>
        <dbReference type="ARBA" id="ARBA00047531"/>
    </source>
</evidence>
<evidence type="ECO:0000256" key="9">
    <source>
        <dbReference type="ARBA" id="ARBA00022848"/>
    </source>
</evidence>
<evidence type="ECO:0000256" key="11">
    <source>
        <dbReference type="ARBA" id="ARBA00023002"/>
    </source>
</evidence>
<evidence type="ECO:0000256" key="2">
    <source>
        <dbReference type="ARBA" id="ARBA00004524"/>
    </source>
</evidence>
<comment type="subcellular location">
    <subcellularLocation>
        <location evidence="1">Endoplasmic reticulum membrane</location>
        <topology evidence="1">Single-pass membrane protein</topology>
        <orientation evidence="1">Cytoplasmic side</orientation>
    </subcellularLocation>
    <subcellularLocation>
        <location evidence="2">Microsome membrane</location>
    </subcellularLocation>
</comment>
<evidence type="ECO:0000256" key="6">
    <source>
        <dbReference type="ARBA" id="ARBA00022692"/>
    </source>
</evidence>
<keyword evidence="6" id="KW-0812">Transmembrane</keyword>
<keyword evidence="14" id="KW-0472">Membrane</keyword>
<proteinExistence type="inferred from homology"/>
<evidence type="ECO:0000256" key="1">
    <source>
        <dbReference type="ARBA" id="ARBA00004131"/>
    </source>
</evidence>
<dbReference type="FunFam" id="3.40.605.10:FF:000004">
    <property type="entry name" value="Aldehyde dehydrogenase"/>
    <property type="match status" value="1"/>
</dbReference>
<dbReference type="OMA" id="PCIQGQV"/>
<keyword evidence="12" id="KW-0520">NAD</keyword>
<evidence type="ECO:0000313" key="33">
    <source>
        <dbReference type="Ensembl" id="ENSCMIP00000046967.1"/>
    </source>
</evidence>
<dbReference type="InterPro" id="IPR012394">
    <property type="entry name" value="Aldehyde_DH_NAD(P)"/>
</dbReference>
<comment type="catalytic activity">
    <reaction evidence="19">
        <text>dodecanoate + NADH + 2 H(+) = dodecanal + NAD(+) + H2O</text>
        <dbReference type="Rhea" id="RHEA:44168"/>
        <dbReference type="ChEBI" id="CHEBI:15377"/>
        <dbReference type="ChEBI" id="CHEBI:15378"/>
        <dbReference type="ChEBI" id="CHEBI:18262"/>
        <dbReference type="ChEBI" id="CHEBI:27836"/>
        <dbReference type="ChEBI" id="CHEBI:57540"/>
        <dbReference type="ChEBI" id="CHEBI:57945"/>
    </reaction>
</comment>
<dbReference type="SUPFAM" id="SSF53720">
    <property type="entry name" value="ALDH-like"/>
    <property type="match status" value="1"/>
</dbReference>
<comment type="catalytic activity">
    <reaction evidence="25">
        <text>decanal + NAD(+) + H2O = decanoate + NADH + 2 H(+)</text>
        <dbReference type="Rhea" id="RHEA:44104"/>
        <dbReference type="ChEBI" id="CHEBI:15377"/>
        <dbReference type="ChEBI" id="CHEBI:15378"/>
        <dbReference type="ChEBI" id="CHEBI:27689"/>
        <dbReference type="ChEBI" id="CHEBI:31457"/>
        <dbReference type="ChEBI" id="CHEBI:57540"/>
        <dbReference type="ChEBI" id="CHEBI:57945"/>
    </reaction>
</comment>
<evidence type="ECO:0000256" key="8">
    <source>
        <dbReference type="ARBA" id="ARBA00022832"/>
    </source>
</evidence>
<evidence type="ECO:0000256" key="5">
    <source>
        <dbReference type="ARBA" id="ARBA00022553"/>
    </source>
</evidence>
<comment type="catalytic activity">
    <reaction evidence="16">
        <text>heptanal + NAD(+) + H2O = heptanoate + NADH + 2 H(+)</text>
        <dbReference type="Rhea" id="RHEA:44108"/>
        <dbReference type="ChEBI" id="CHEBI:15377"/>
        <dbReference type="ChEBI" id="CHEBI:15378"/>
        <dbReference type="ChEBI" id="CHEBI:32362"/>
        <dbReference type="ChEBI" id="CHEBI:34787"/>
        <dbReference type="ChEBI" id="CHEBI:57540"/>
        <dbReference type="ChEBI" id="CHEBI:57945"/>
    </reaction>
</comment>
<keyword evidence="34" id="KW-1185">Reference proteome</keyword>